<feature type="non-terminal residue" evidence="1">
    <location>
        <position position="1"/>
    </location>
</feature>
<comment type="caution">
    <text evidence="1">The sequence shown here is derived from an EMBL/GenBank/DDBJ whole genome shotgun (WGS) entry which is preliminary data.</text>
</comment>
<dbReference type="Proteomes" id="UP000789702">
    <property type="component" value="Unassembled WGS sequence"/>
</dbReference>
<evidence type="ECO:0000313" key="2">
    <source>
        <dbReference type="Proteomes" id="UP000789702"/>
    </source>
</evidence>
<protein>
    <submittedName>
        <fullName evidence="1">1904_t:CDS:1</fullName>
    </submittedName>
</protein>
<accession>A0ACA9P3G5</accession>
<organism evidence="1 2">
    <name type="scientific">Dentiscutata heterogama</name>
    <dbReference type="NCBI Taxonomy" id="1316150"/>
    <lineage>
        <taxon>Eukaryota</taxon>
        <taxon>Fungi</taxon>
        <taxon>Fungi incertae sedis</taxon>
        <taxon>Mucoromycota</taxon>
        <taxon>Glomeromycotina</taxon>
        <taxon>Glomeromycetes</taxon>
        <taxon>Diversisporales</taxon>
        <taxon>Gigasporaceae</taxon>
        <taxon>Dentiscutata</taxon>
    </lineage>
</organism>
<dbReference type="EMBL" id="CAJVPU010022664">
    <property type="protein sequence ID" value="CAG8686392.1"/>
    <property type="molecule type" value="Genomic_DNA"/>
</dbReference>
<sequence>LESIVLIYVGLAFQLSLFEPPHGYRALHKIFNCSSPVRGGTTNSFSIYLTSSQLALDYRDSIDLFAIRAL</sequence>
<gene>
    <name evidence="1" type="ORF">DHETER_LOCUS10946</name>
</gene>
<keyword evidence="2" id="KW-1185">Reference proteome</keyword>
<proteinExistence type="predicted"/>
<name>A0ACA9P3G5_9GLOM</name>
<reference evidence="1" key="1">
    <citation type="submission" date="2021-06" db="EMBL/GenBank/DDBJ databases">
        <authorList>
            <person name="Kallberg Y."/>
            <person name="Tangrot J."/>
            <person name="Rosling A."/>
        </authorList>
    </citation>
    <scope>NUCLEOTIDE SEQUENCE</scope>
    <source>
        <strain evidence="1">IL203A</strain>
    </source>
</reference>
<evidence type="ECO:0000313" key="1">
    <source>
        <dbReference type="EMBL" id="CAG8686392.1"/>
    </source>
</evidence>